<dbReference type="PANTHER" id="PTHR43725">
    <property type="entry name" value="UDP-GLUCOSE 4-EPIMERASE"/>
    <property type="match status" value="1"/>
</dbReference>
<evidence type="ECO:0000259" key="11">
    <source>
        <dbReference type="Pfam" id="PF01370"/>
    </source>
</evidence>
<feature type="domain" description="NAD-dependent epimerase/dehydratase" evidence="11">
    <location>
        <begin position="17"/>
        <end position="266"/>
    </location>
</feature>
<keyword evidence="8 10" id="KW-0413">Isomerase</keyword>
<comment type="caution">
    <text evidence="12">The sequence shown here is derived from an EMBL/GenBank/DDBJ whole genome shotgun (WGS) entry which is preliminary data.</text>
</comment>
<evidence type="ECO:0000256" key="7">
    <source>
        <dbReference type="ARBA" id="ARBA00023027"/>
    </source>
</evidence>
<evidence type="ECO:0000256" key="2">
    <source>
        <dbReference type="ARBA" id="ARBA00001911"/>
    </source>
</evidence>
<dbReference type="Gene3D" id="3.90.25.10">
    <property type="entry name" value="UDP-galactose 4-epimerase, domain 1"/>
    <property type="match status" value="1"/>
</dbReference>
<name>A0ABU8BH27_9BRAD</name>
<comment type="cofactor">
    <cofactor evidence="2 10">
        <name>NAD(+)</name>
        <dbReference type="ChEBI" id="CHEBI:57540"/>
    </cofactor>
</comment>
<dbReference type="Pfam" id="PF01370">
    <property type="entry name" value="Epimerase"/>
    <property type="match status" value="1"/>
</dbReference>
<dbReference type="Gene3D" id="3.40.50.720">
    <property type="entry name" value="NAD(P)-binding Rossmann-like Domain"/>
    <property type="match status" value="1"/>
</dbReference>
<dbReference type="InterPro" id="IPR036291">
    <property type="entry name" value="NAD(P)-bd_dom_sf"/>
</dbReference>
<evidence type="ECO:0000256" key="9">
    <source>
        <dbReference type="ARBA" id="ARBA00023277"/>
    </source>
</evidence>
<evidence type="ECO:0000256" key="6">
    <source>
        <dbReference type="ARBA" id="ARBA00018569"/>
    </source>
</evidence>
<keyword evidence="7 10" id="KW-0520">NAD</keyword>
<evidence type="ECO:0000313" key="12">
    <source>
        <dbReference type="EMBL" id="MEH2557407.1"/>
    </source>
</evidence>
<evidence type="ECO:0000256" key="5">
    <source>
        <dbReference type="ARBA" id="ARBA00013189"/>
    </source>
</evidence>
<evidence type="ECO:0000256" key="3">
    <source>
        <dbReference type="ARBA" id="ARBA00004947"/>
    </source>
</evidence>
<gene>
    <name evidence="12" type="ORF">V1286_004936</name>
</gene>
<accession>A0ABU8BH27</accession>
<organism evidence="12 13">
    <name type="scientific">Bradyrhizobium algeriense</name>
    <dbReference type="NCBI Taxonomy" id="634784"/>
    <lineage>
        <taxon>Bacteria</taxon>
        <taxon>Pseudomonadati</taxon>
        <taxon>Pseudomonadota</taxon>
        <taxon>Alphaproteobacteria</taxon>
        <taxon>Hyphomicrobiales</taxon>
        <taxon>Nitrobacteraceae</taxon>
        <taxon>Bradyrhizobium</taxon>
    </lineage>
</organism>
<dbReference type="InterPro" id="IPR005886">
    <property type="entry name" value="UDP_G4E"/>
</dbReference>
<keyword evidence="9 10" id="KW-0119">Carbohydrate metabolism</keyword>
<evidence type="ECO:0000256" key="4">
    <source>
        <dbReference type="ARBA" id="ARBA00007637"/>
    </source>
</evidence>
<comment type="catalytic activity">
    <reaction evidence="1 10">
        <text>UDP-alpha-D-glucose = UDP-alpha-D-galactose</text>
        <dbReference type="Rhea" id="RHEA:22168"/>
        <dbReference type="ChEBI" id="CHEBI:58885"/>
        <dbReference type="ChEBI" id="CHEBI:66914"/>
        <dbReference type="EC" id="5.1.3.2"/>
    </reaction>
</comment>
<comment type="similarity">
    <text evidence="4 10">Belongs to the NAD(P)-dependent epimerase/dehydratase family.</text>
</comment>
<reference evidence="12 13" key="1">
    <citation type="submission" date="2024-02" db="EMBL/GenBank/DDBJ databases">
        <title>Adaptive strategies in a cosmopolitan and abundant soil bacterium.</title>
        <authorList>
            <person name="Carini P."/>
        </authorList>
    </citation>
    <scope>NUCLEOTIDE SEQUENCE [LARGE SCALE GENOMIC DNA]</scope>
    <source>
        <strain evidence="12 13">AZCC 1608</strain>
    </source>
</reference>
<dbReference type="GO" id="GO:0003978">
    <property type="term" value="F:UDP-glucose 4-epimerase activity"/>
    <property type="evidence" value="ECO:0007669"/>
    <property type="project" value="UniProtKB-EC"/>
</dbReference>
<dbReference type="EC" id="5.1.3.2" evidence="5 10"/>
<protein>
    <recommendedName>
        <fullName evidence="6 10">UDP-glucose 4-epimerase</fullName>
        <ecNumber evidence="5 10">5.1.3.2</ecNumber>
    </recommendedName>
</protein>
<dbReference type="Proteomes" id="UP001364224">
    <property type="component" value="Unassembled WGS sequence"/>
</dbReference>
<comment type="pathway">
    <text evidence="3 10">Carbohydrate metabolism; galactose metabolism.</text>
</comment>
<proteinExistence type="inferred from homology"/>
<sequence length="343" mass="37267">MTMQDFRATRLMNGSSVLVTGGAGYIGSHAVLALLDAGERAVVIDDLSTGLQAAVPEGVPFYRASCGDTAMVAKILQNHAVDTIMHFAGSISVAESVRDPGKYYLNNTVNTHALISQAERAGVLHFIFSSTAAVYGEPRTIPIEEENATLPINPYGRSKLAIEWMLRDAAASTSLRYCALRYFNVAGADPAGRSGQSTREAFHLIHVAVQAALGRRQGMDVFGSDYPTSDGSCIRDYVHVTDLAQAHVDALTYLRSGGESLTCNVGYGRGYSVLDVIDVVKRVCRVDFDVRTRERRPGDPAILVASNAKAKSILRWRSCHDHLEQIVQHALSWERQLKFGVPA</sequence>
<dbReference type="SUPFAM" id="SSF51735">
    <property type="entry name" value="NAD(P)-binding Rossmann-fold domains"/>
    <property type="match status" value="1"/>
</dbReference>
<dbReference type="EMBL" id="JAZHRV010000001">
    <property type="protein sequence ID" value="MEH2557407.1"/>
    <property type="molecule type" value="Genomic_DNA"/>
</dbReference>
<dbReference type="RefSeq" id="WP_334483569.1">
    <property type="nucleotide sequence ID" value="NZ_JAZHRV010000001.1"/>
</dbReference>
<dbReference type="NCBIfam" id="TIGR01179">
    <property type="entry name" value="galE"/>
    <property type="match status" value="1"/>
</dbReference>
<dbReference type="InterPro" id="IPR001509">
    <property type="entry name" value="Epimerase_deHydtase"/>
</dbReference>
<comment type="subunit">
    <text evidence="10">Homodimer.</text>
</comment>
<keyword evidence="13" id="KW-1185">Reference proteome</keyword>
<dbReference type="PANTHER" id="PTHR43725:SF53">
    <property type="entry name" value="UDP-ARABINOSE 4-EPIMERASE 1"/>
    <property type="match status" value="1"/>
</dbReference>
<evidence type="ECO:0000256" key="1">
    <source>
        <dbReference type="ARBA" id="ARBA00000083"/>
    </source>
</evidence>
<evidence type="ECO:0000256" key="10">
    <source>
        <dbReference type="RuleBase" id="RU366046"/>
    </source>
</evidence>
<dbReference type="CDD" id="cd05247">
    <property type="entry name" value="UDP_G4E_1_SDR_e"/>
    <property type="match status" value="1"/>
</dbReference>
<evidence type="ECO:0000313" key="13">
    <source>
        <dbReference type="Proteomes" id="UP001364224"/>
    </source>
</evidence>
<evidence type="ECO:0000256" key="8">
    <source>
        <dbReference type="ARBA" id="ARBA00023235"/>
    </source>
</evidence>